<dbReference type="GO" id="GO:0016491">
    <property type="term" value="F:oxidoreductase activity"/>
    <property type="evidence" value="ECO:0007669"/>
    <property type="project" value="UniProtKB-KW"/>
</dbReference>
<keyword evidence="3" id="KW-0500">Molybdenum</keyword>
<dbReference type="Gene3D" id="2.40.40.20">
    <property type="match status" value="1"/>
</dbReference>
<comment type="similarity">
    <text evidence="1">Belongs to the prokaryotic molybdopterin-containing oxidoreductase family.</text>
</comment>
<dbReference type="InterPro" id="IPR006963">
    <property type="entry name" value="Mopterin_OxRdtase_4Fe-4S_dom"/>
</dbReference>
<feature type="domain" description="4Fe-4S Mo/W bis-MGD-type" evidence="9">
    <location>
        <begin position="14"/>
        <end position="71"/>
    </location>
</feature>
<keyword evidence="7" id="KW-0408">Iron</keyword>
<dbReference type="GO" id="GO:0051539">
    <property type="term" value="F:4 iron, 4 sulfur cluster binding"/>
    <property type="evidence" value="ECO:0007669"/>
    <property type="project" value="UniProtKB-KW"/>
</dbReference>
<dbReference type="RefSeq" id="WP_197970537.1">
    <property type="nucleotide sequence ID" value="NZ_LR778301.1"/>
</dbReference>
<dbReference type="InterPro" id="IPR009010">
    <property type="entry name" value="Asp_de-COase-like_dom_sf"/>
</dbReference>
<evidence type="ECO:0000259" key="9">
    <source>
        <dbReference type="PROSITE" id="PS51669"/>
    </source>
</evidence>
<dbReference type="PANTHER" id="PTHR43742:SF9">
    <property type="entry name" value="TETRATHIONATE REDUCTASE SUBUNIT A"/>
    <property type="match status" value="1"/>
</dbReference>
<dbReference type="Gene3D" id="3.40.50.740">
    <property type="match status" value="2"/>
</dbReference>
<dbReference type="PROSITE" id="PS51669">
    <property type="entry name" value="4FE4S_MOW_BIS_MGD"/>
    <property type="match status" value="1"/>
</dbReference>
<dbReference type="InterPro" id="IPR050612">
    <property type="entry name" value="Prok_Mopterin_Oxidored"/>
</dbReference>
<keyword evidence="11" id="KW-1185">Reference proteome</keyword>
<reference evidence="10 11" key="1">
    <citation type="submission" date="2020-03" db="EMBL/GenBank/DDBJ databases">
        <authorList>
            <consortium name="Genoscope - CEA"/>
            <person name="William W."/>
        </authorList>
    </citation>
    <scope>NUCLEOTIDE SEQUENCE [LARGE SCALE GENOMIC DNA]</scope>
    <source>
        <strain evidence="11">DSM 16959</strain>
    </source>
</reference>
<dbReference type="Proteomes" id="UP000515733">
    <property type="component" value="Chromosome"/>
</dbReference>
<evidence type="ECO:0000256" key="4">
    <source>
        <dbReference type="ARBA" id="ARBA00022723"/>
    </source>
</evidence>
<keyword evidence="5" id="KW-0732">Signal</keyword>
<dbReference type="EMBL" id="LR778301">
    <property type="protein sequence ID" value="CAB1368411.1"/>
    <property type="molecule type" value="Genomic_DNA"/>
</dbReference>
<dbReference type="Pfam" id="PF04879">
    <property type="entry name" value="Molybdop_Fe4S4"/>
    <property type="match status" value="1"/>
</dbReference>
<proteinExistence type="inferred from homology"/>
<evidence type="ECO:0000256" key="5">
    <source>
        <dbReference type="ARBA" id="ARBA00022729"/>
    </source>
</evidence>
<evidence type="ECO:0000313" key="11">
    <source>
        <dbReference type="Proteomes" id="UP000515733"/>
    </source>
</evidence>
<protein>
    <submittedName>
        <fullName evidence="10">Molybdopterin oxidoreductase, molybdopterin binding subunit</fullName>
    </submittedName>
</protein>
<dbReference type="InterPro" id="IPR006656">
    <property type="entry name" value="Mopterin_OxRdtase"/>
</dbReference>
<dbReference type="Pfam" id="PF01568">
    <property type="entry name" value="Molydop_binding"/>
    <property type="match status" value="1"/>
</dbReference>
<gene>
    <name evidence="10" type="ORF">DENOEST_1246</name>
</gene>
<evidence type="ECO:0000256" key="1">
    <source>
        <dbReference type="ARBA" id="ARBA00010312"/>
    </source>
</evidence>
<evidence type="ECO:0000256" key="2">
    <source>
        <dbReference type="ARBA" id="ARBA00022485"/>
    </source>
</evidence>
<dbReference type="GO" id="GO:0046872">
    <property type="term" value="F:metal ion binding"/>
    <property type="evidence" value="ECO:0007669"/>
    <property type="project" value="UniProtKB-KW"/>
</dbReference>
<evidence type="ECO:0000256" key="3">
    <source>
        <dbReference type="ARBA" id="ARBA00022505"/>
    </source>
</evidence>
<keyword evidence="4" id="KW-0479">Metal-binding</keyword>
<evidence type="ECO:0000313" key="10">
    <source>
        <dbReference type="EMBL" id="CAB1368411.1"/>
    </source>
</evidence>
<dbReference type="Gene3D" id="3.40.228.10">
    <property type="entry name" value="Dimethylsulfoxide Reductase, domain 2"/>
    <property type="match status" value="1"/>
</dbReference>
<evidence type="ECO:0000256" key="6">
    <source>
        <dbReference type="ARBA" id="ARBA00023002"/>
    </source>
</evidence>
<dbReference type="SMART" id="SM00926">
    <property type="entry name" value="Molybdop_Fe4S4"/>
    <property type="match status" value="1"/>
</dbReference>
<dbReference type="AlphaFoldDB" id="A0A6S6XR49"/>
<keyword evidence="6" id="KW-0560">Oxidoreductase</keyword>
<dbReference type="GO" id="GO:0043546">
    <property type="term" value="F:molybdopterin cofactor binding"/>
    <property type="evidence" value="ECO:0007669"/>
    <property type="project" value="InterPro"/>
</dbReference>
<dbReference type="InterPro" id="IPR006657">
    <property type="entry name" value="MoPterin_dinucl-bd_dom"/>
</dbReference>
<keyword evidence="2" id="KW-0004">4Fe-4S</keyword>
<dbReference type="SUPFAM" id="SSF50692">
    <property type="entry name" value="ADC-like"/>
    <property type="match status" value="1"/>
</dbReference>
<dbReference type="Pfam" id="PF00384">
    <property type="entry name" value="Molybdopterin"/>
    <property type="match status" value="1"/>
</dbReference>
<name>A0A6S6XR49_9PROT</name>
<keyword evidence="8" id="KW-0411">Iron-sulfur</keyword>
<dbReference type="PANTHER" id="PTHR43742">
    <property type="entry name" value="TRIMETHYLAMINE-N-OXIDE REDUCTASE"/>
    <property type="match status" value="1"/>
</dbReference>
<evidence type="ECO:0000256" key="7">
    <source>
        <dbReference type="ARBA" id="ARBA00023004"/>
    </source>
</evidence>
<dbReference type="SUPFAM" id="SSF53706">
    <property type="entry name" value="Formate dehydrogenase/DMSO reductase, domains 1-3"/>
    <property type="match status" value="1"/>
</dbReference>
<sequence length="868" mass="97634">MSNRQPEQNSLKPGKWIKSTCKMCLHSCNTRVHITDEGIINKIEGEPSSPSNNGRLCPKGNAAIMRHYDPTRFKTPLRRTNPNKGPGVDPKWEPISWDEAYDIVGRELKRTRDEDPRKLLPAINNFQKLFLWAWPAAFGSANFFSSVGNFCGGGYHPMNGFVHSAFAAANDVNYCNYWINNGGGDGFSSHLHTAAQANHVAKARIERNMRVVTVEPRLSIGGAKANEWVPIRPATDRQFALGLCHVLVYENLYDAKFLKKDTNAPYLVGPDGYFVRNENGDIYVWDAKDNCAKLWNDPTLKDFALEGVYEVNGVTCRPAFQRFKDILAECTPEQMSKVTTVPAETIRRIAREFAKAAQIGSFIEIEDRILPLRPAAYNYYRGAQGHKYSAMANQSFKLVNFLVGAIDTPGGHVGATLDDQMVEIRGGCGAITPGESGMMHANPHQLHPEVPFSFPPNEVHLMGYFPIGVDPGHLAQETLMNPEKYNLDYRPDTMLLCHSNPMWNISGSRKEWYKIMSGMRFIAAIDILPNESNEWADIILPAHDLLESWNMTMIEPPHHEGMCLRQPATPPIYDTRAEEEIFYELSKRIGILDIWNNILNYVNGFHQKPELLLEADRTYTDREIAERKGKLWNGKDLDWYIEHGHAVTPRRPDKWYRPWDGMRLHFYIEDILKARDDLKQKMEAADVPIRHQWSWGDYQPLPTPVPDPVLLEPAEYDMFAITFKDIQINFGESTSNPWIKDITYNDPVHTSVLINTATAASKGLQTGDVVRIQSPYGSIVARLATSQGVHPETVCVSNALTRVAIQHSGVRVGGGSFNDLLPANLENTDACSGQPETVAKVKLIKLTELPPELLAANSVYAGEKGRMH</sequence>
<dbReference type="KEGG" id="doe:DENOEST_1246"/>
<evidence type="ECO:0000256" key="8">
    <source>
        <dbReference type="ARBA" id="ARBA00023014"/>
    </source>
</evidence>
<organism evidence="10 11">
    <name type="scientific">Denitratisoma oestradiolicum</name>
    <dbReference type="NCBI Taxonomy" id="311182"/>
    <lineage>
        <taxon>Bacteria</taxon>
        <taxon>Pseudomonadati</taxon>
        <taxon>Pseudomonadota</taxon>
        <taxon>Betaproteobacteria</taxon>
        <taxon>Nitrosomonadales</taxon>
        <taxon>Sterolibacteriaceae</taxon>
        <taxon>Denitratisoma</taxon>
    </lineage>
</organism>
<dbReference type="Gene3D" id="2.20.25.90">
    <property type="entry name" value="ADC-like domains"/>
    <property type="match status" value="1"/>
</dbReference>
<accession>A0A6S6XR49</accession>